<dbReference type="PANTHER" id="PTHR15696:SF7">
    <property type="entry name" value="NONSENSE-MEDIATED MRNA DECAY FACTOR"/>
    <property type="match status" value="1"/>
</dbReference>
<dbReference type="GO" id="GO:0000184">
    <property type="term" value="P:nuclear-transcribed mRNA catabolic process, nonsense-mediated decay"/>
    <property type="evidence" value="ECO:0007669"/>
    <property type="project" value="UniProtKB-KW"/>
</dbReference>
<feature type="region of interest" description="Disordered" evidence="6">
    <location>
        <begin position="435"/>
        <end position="545"/>
    </location>
</feature>
<dbReference type="InterPro" id="IPR019458">
    <property type="entry name" value="Est1-like_N"/>
</dbReference>
<dbReference type="GO" id="GO:0042162">
    <property type="term" value="F:telomeric DNA binding"/>
    <property type="evidence" value="ECO:0007669"/>
    <property type="project" value="TreeGrafter"/>
</dbReference>
<comment type="subcellular location">
    <subcellularLocation>
        <location evidence="2">Cytoplasm</location>
    </subcellularLocation>
    <subcellularLocation>
        <location evidence="1">Nucleus</location>
    </subcellularLocation>
</comment>
<dbReference type="GO" id="GO:0005697">
    <property type="term" value="C:telomerase holoenzyme complex"/>
    <property type="evidence" value="ECO:0007669"/>
    <property type="project" value="TreeGrafter"/>
</dbReference>
<feature type="compositionally biased region" description="Basic and acidic residues" evidence="6">
    <location>
        <begin position="441"/>
        <end position="456"/>
    </location>
</feature>
<dbReference type="GO" id="GO:0070034">
    <property type="term" value="F:telomerase RNA binding"/>
    <property type="evidence" value="ECO:0007669"/>
    <property type="project" value="TreeGrafter"/>
</dbReference>
<evidence type="ECO:0000313" key="11">
    <source>
        <dbReference type="Proteomes" id="UP000053240"/>
    </source>
</evidence>
<dbReference type="InterPro" id="IPR011990">
    <property type="entry name" value="TPR-like_helical_dom_sf"/>
</dbReference>
<evidence type="ECO:0000256" key="3">
    <source>
        <dbReference type="ARBA" id="ARBA00022490"/>
    </source>
</evidence>
<organism evidence="10 11">
    <name type="scientific">Papilio machaon</name>
    <name type="common">Old World swallowtail butterfly</name>
    <dbReference type="NCBI Taxonomy" id="76193"/>
    <lineage>
        <taxon>Eukaryota</taxon>
        <taxon>Metazoa</taxon>
        <taxon>Ecdysozoa</taxon>
        <taxon>Arthropoda</taxon>
        <taxon>Hexapoda</taxon>
        <taxon>Insecta</taxon>
        <taxon>Pterygota</taxon>
        <taxon>Neoptera</taxon>
        <taxon>Endopterygota</taxon>
        <taxon>Lepidoptera</taxon>
        <taxon>Glossata</taxon>
        <taxon>Ditrysia</taxon>
        <taxon>Papilionoidea</taxon>
        <taxon>Papilionidae</taxon>
        <taxon>Papilioninae</taxon>
        <taxon>Papilio</taxon>
    </lineage>
</organism>
<sequence length="971" mass="112007">MKNGCNDQLEAKIAERDERAKKVYRYVSDVSRRIGEATAQCTSLSDLFTTNIEVQRQKLRENCEKLFFCDPLNYGKKSLELLWRKVYYETVCAAKKFRESNNQFDGYLYTHIMSGIGHFHHIITRIECEMKVRIKELDYTPLDVDEENEDIKEKIHEDEMQFAKSTLFSCLIYLGDLSRYQAEMSNAFDPSIATRYYLQAAQIDLSSGMPYNQLGNLFLDKNYNLDSVSHYIHCLSSVSPFEGAIGNLLKIFEKNNQFLETINDSETCTQTEHIQNTIAEFLSLTEIWFLGKDDTNVPKLCNNIAQKLKIGMDFSVNPLPDINKNYTEHMQAFEEEQINPSYLNSSMIHNIVEICLFTNAKLVETDEPKAFACKAFTLAFLAQLLQKLHKHLESLGLKSPAYQYRPRVQIQQLTEGDKNVSEEVIKQEDTVILNGNNNNVKNEEHLKDKSDTEEPKQLNGDAKIKKTLSKRRRRRRIMSSGSSDITDGDTESSEEDTDKSESEDEISESTYESDDNSKSEGSICDETDSEDIPLNGNDDSQKENKETIEKELIIKSDENNIKSIQGVDTKLDIEGIQNFLRGDNFLSSIKLLLDWVLLEKDLILSCGDSGESLFQCVVDLLNIFLHYFNYKNHDKYPNEDCKILNYAKVLVKKLKLEYKTIPLPEDINLRGTNICKFDKDAAEWQLLVKYKPTVYEENIIRILNFIDFGYQIAKIVPRIRFNRSMKIFYYKKNLPPKIITKVNHKKSREWHNSKKPLESREGGLLRRLGRLWLVSQVKELERTGTTPAPSLLALDTASLYKHLKRVKQLLRTRNFIFLVPTVVLQELDELKRECSSARDAIRWLEIQLKSGSRFLKTQRPGQFKPLPLLKYPRKVPPHVHNFIQILEYCNHFIEEEKQSQIGGNGDPDNSINLKTSSLLILLVGEEPGSNDEQFKEFSMTGAAQSAGISVEYIGDFYAKWRQTIHKSGKKR</sequence>
<evidence type="ECO:0000256" key="5">
    <source>
        <dbReference type="ARBA" id="ARBA00023242"/>
    </source>
</evidence>
<protein>
    <submittedName>
        <fullName evidence="10">Protein SMG5</fullName>
    </submittedName>
</protein>
<dbReference type="InterPro" id="IPR002716">
    <property type="entry name" value="PIN_dom"/>
</dbReference>
<reference evidence="10 11" key="1">
    <citation type="journal article" date="2015" name="Nat. Commun.">
        <title>Outbred genome sequencing and CRISPR/Cas9 gene editing in butterflies.</title>
        <authorList>
            <person name="Li X."/>
            <person name="Fan D."/>
            <person name="Zhang W."/>
            <person name="Liu G."/>
            <person name="Zhang L."/>
            <person name="Zhao L."/>
            <person name="Fang X."/>
            <person name="Chen L."/>
            <person name="Dong Y."/>
            <person name="Chen Y."/>
            <person name="Ding Y."/>
            <person name="Zhao R."/>
            <person name="Feng M."/>
            <person name="Zhu Y."/>
            <person name="Feng Y."/>
            <person name="Jiang X."/>
            <person name="Zhu D."/>
            <person name="Xiang H."/>
            <person name="Feng X."/>
            <person name="Li S."/>
            <person name="Wang J."/>
            <person name="Zhang G."/>
            <person name="Kronforst M.R."/>
            <person name="Wang W."/>
        </authorList>
    </citation>
    <scope>NUCLEOTIDE SEQUENCE [LARGE SCALE GENOMIC DNA]</scope>
    <source>
        <strain evidence="10">Ya'a_city_454_Pm</strain>
        <tissue evidence="10">Whole body</tissue>
    </source>
</reference>
<evidence type="ECO:0000256" key="6">
    <source>
        <dbReference type="SAM" id="MobiDB-lite"/>
    </source>
</evidence>
<dbReference type="OrthoDB" id="5920073at2759"/>
<dbReference type="Gene3D" id="3.40.50.1010">
    <property type="entry name" value="5'-nuclease"/>
    <property type="match status" value="1"/>
</dbReference>
<dbReference type="STRING" id="76193.A0A194RTC7"/>
<dbReference type="AlphaFoldDB" id="A0A194RTC7"/>
<evidence type="ECO:0000313" key="10">
    <source>
        <dbReference type="EMBL" id="KPJ19366.1"/>
    </source>
</evidence>
<evidence type="ECO:0000256" key="2">
    <source>
        <dbReference type="ARBA" id="ARBA00004496"/>
    </source>
</evidence>
<evidence type="ECO:0000256" key="4">
    <source>
        <dbReference type="ARBA" id="ARBA00023161"/>
    </source>
</evidence>
<keyword evidence="3" id="KW-0963">Cytoplasm</keyword>
<feature type="domain" description="PIN" evidence="9">
    <location>
        <begin position="794"/>
        <end position="860"/>
    </location>
</feature>
<dbReference type="InterPro" id="IPR045153">
    <property type="entry name" value="Est1/Ebs1-like"/>
</dbReference>
<feature type="domain" description="DNA/RNA-binding" evidence="7">
    <location>
        <begin position="193"/>
        <end position="398"/>
    </location>
</feature>
<dbReference type="InParanoid" id="A0A194RTC7"/>
<dbReference type="PANTHER" id="PTHR15696">
    <property type="entry name" value="SMG-7 SUPPRESSOR WITH MORPHOLOGICAL EFFECT ON GENITALIA PROTEIN 7"/>
    <property type="match status" value="1"/>
</dbReference>
<evidence type="ECO:0000259" key="9">
    <source>
        <dbReference type="Pfam" id="PF13638"/>
    </source>
</evidence>
<dbReference type="CDD" id="cd09884">
    <property type="entry name" value="PIN_Smg5-like"/>
    <property type="match status" value="1"/>
</dbReference>
<accession>A0A194RTC7</accession>
<proteinExistence type="predicted"/>
<keyword evidence="11" id="KW-1185">Reference proteome</keyword>
<dbReference type="KEGG" id="pmac:106718997"/>
<keyword evidence="4" id="KW-0866">Nonsense-mediated mRNA decay</keyword>
<dbReference type="GO" id="GO:0005737">
    <property type="term" value="C:cytoplasm"/>
    <property type="evidence" value="ECO:0007669"/>
    <property type="project" value="UniProtKB-SubCell"/>
</dbReference>
<dbReference type="EMBL" id="KQ459896">
    <property type="protein sequence ID" value="KPJ19366.1"/>
    <property type="molecule type" value="Genomic_DNA"/>
</dbReference>
<gene>
    <name evidence="10" type="ORF">RR48_10993</name>
</gene>
<keyword evidence="5" id="KW-0539">Nucleus</keyword>
<dbReference type="SUPFAM" id="SSF48452">
    <property type="entry name" value="TPR-like"/>
    <property type="match status" value="1"/>
</dbReference>
<evidence type="ECO:0000256" key="1">
    <source>
        <dbReference type="ARBA" id="ARBA00004123"/>
    </source>
</evidence>
<evidence type="ECO:0000259" key="8">
    <source>
        <dbReference type="Pfam" id="PF10374"/>
    </source>
</evidence>
<dbReference type="Pfam" id="PF10374">
    <property type="entry name" value="EST1"/>
    <property type="match status" value="1"/>
</dbReference>
<dbReference type="Pfam" id="PF13638">
    <property type="entry name" value="PIN_4"/>
    <property type="match status" value="1"/>
</dbReference>
<dbReference type="InterPro" id="IPR018834">
    <property type="entry name" value="DNA/RNA-bd_Est1-type"/>
</dbReference>
<dbReference type="FunCoup" id="A0A194RTC7">
    <property type="interactions" value="1311"/>
</dbReference>
<dbReference type="Pfam" id="PF10373">
    <property type="entry name" value="EST1_DNA_bind"/>
    <property type="match status" value="1"/>
</dbReference>
<feature type="domain" description="Telomerase activating protein Est1-like N-terminal" evidence="8">
    <location>
        <begin position="78"/>
        <end position="184"/>
    </location>
</feature>
<evidence type="ECO:0000259" key="7">
    <source>
        <dbReference type="Pfam" id="PF10373"/>
    </source>
</evidence>
<dbReference type="Gene3D" id="1.25.40.10">
    <property type="entry name" value="Tetratricopeptide repeat domain"/>
    <property type="match status" value="1"/>
</dbReference>
<dbReference type="Proteomes" id="UP000053240">
    <property type="component" value="Unassembled WGS sequence"/>
</dbReference>
<feature type="compositionally biased region" description="Acidic residues" evidence="6">
    <location>
        <begin position="486"/>
        <end position="514"/>
    </location>
</feature>
<name>A0A194RTC7_PAPMA</name>
<feature type="compositionally biased region" description="Basic residues" evidence="6">
    <location>
        <begin position="465"/>
        <end position="477"/>
    </location>
</feature>